<accession>A0A212LZM7</accession>
<keyword evidence="1" id="KW-0472">Membrane</keyword>
<keyword evidence="1" id="KW-1133">Transmembrane helix</keyword>
<evidence type="ECO:0000313" key="2">
    <source>
        <dbReference type="EMBL" id="SCM82978.1"/>
    </source>
</evidence>
<keyword evidence="1" id="KW-0812">Transmembrane</keyword>
<dbReference type="RefSeq" id="WP_288185526.1">
    <property type="nucleotide sequence ID" value="NZ_LT608335.1"/>
</dbReference>
<protein>
    <submittedName>
        <fullName evidence="2">Uncharacterized protein</fullName>
    </submittedName>
</protein>
<gene>
    <name evidence="2" type="ORF">KL86SPO_50750</name>
</gene>
<proteinExistence type="predicted"/>
<organism evidence="2">
    <name type="scientific">uncultured Sporomusa sp</name>
    <dbReference type="NCBI Taxonomy" id="307249"/>
    <lineage>
        <taxon>Bacteria</taxon>
        <taxon>Bacillati</taxon>
        <taxon>Bacillota</taxon>
        <taxon>Negativicutes</taxon>
        <taxon>Selenomonadales</taxon>
        <taxon>Sporomusaceae</taxon>
        <taxon>Sporomusa</taxon>
        <taxon>environmental samples</taxon>
    </lineage>
</organism>
<sequence>MVNSWKSFVAGALTMLVAGMIGYLVFTGMEKSAPPEQKSADTTVPADIINITPLPPLLILSGTEVPFEGKVELRQAIAGKAAQNISIVNFQATGEQAQKSSIRIVWENGEVETIYPGTKDKQFSPERRAVEISVTGYSMRERRIFQDSRRKGTLTWEIRYEPFQ</sequence>
<dbReference type="EMBL" id="FMJE01000005">
    <property type="protein sequence ID" value="SCM82978.1"/>
    <property type="molecule type" value="Genomic_DNA"/>
</dbReference>
<evidence type="ECO:0000256" key="1">
    <source>
        <dbReference type="SAM" id="Phobius"/>
    </source>
</evidence>
<reference evidence="2" key="1">
    <citation type="submission" date="2016-08" db="EMBL/GenBank/DDBJ databases">
        <authorList>
            <person name="Seilhamer J.J."/>
        </authorList>
    </citation>
    <scope>NUCLEOTIDE SEQUENCE</scope>
    <source>
        <strain evidence="2">86</strain>
    </source>
</reference>
<name>A0A212LZM7_9FIRM</name>
<dbReference type="AlphaFoldDB" id="A0A212LZM7"/>
<feature type="transmembrane region" description="Helical" evidence="1">
    <location>
        <begin position="6"/>
        <end position="26"/>
    </location>
</feature>